<gene>
    <name evidence="1" type="ORF">KR51_00001530</name>
</gene>
<name>U5DN68_9CHRO</name>
<organism evidence="1 2">
    <name type="scientific">Rubidibacter lacunae KORDI 51-2</name>
    <dbReference type="NCBI Taxonomy" id="582515"/>
    <lineage>
        <taxon>Bacteria</taxon>
        <taxon>Bacillati</taxon>
        <taxon>Cyanobacteriota</taxon>
        <taxon>Cyanophyceae</taxon>
        <taxon>Oscillatoriophycideae</taxon>
        <taxon>Chroococcales</taxon>
        <taxon>Aphanothecaceae</taxon>
        <taxon>Rubidibacter</taxon>
    </lineage>
</organism>
<comment type="caution">
    <text evidence="1">The sequence shown here is derived from an EMBL/GenBank/DDBJ whole genome shotgun (WGS) entry which is preliminary data.</text>
</comment>
<reference evidence="1 2" key="1">
    <citation type="submission" date="2013-05" db="EMBL/GenBank/DDBJ databases">
        <title>Draft genome sequence of Rubidibacter lacunae KORDI 51-2.</title>
        <authorList>
            <person name="Choi D.H."/>
            <person name="Noh J.H."/>
            <person name="Kwon K.-K."/>
            <person name="Lee J.-H."/>
            <person name="Ryu J.-Y."/>
        </authorList>
    </citation>
    <scope>NUCLEOTIDE SEQUENCE [LARGE SCALE GENOMIC DNA]</scope>
    <source>
        <strain evidence="1 2">KORDI 51-2</strain>
    </source>
</reference>
<dbReference type="AlphaFoldDB" id="U5DN68"/>
<proteinExistence type="predicted"/>
<accession>U5DN68</accession>
<keyword evidence="2" id="KW-1185">Reference proteome</keyword>
<dbReference type="Proteomes" id="UP000016960">
    <property type="component" value="Unassembled WGS sequence"/>
</dbReference>
<evidence type="ECO:0000313" key="1">
    <source>
        <dbReference type="EMBL" id="ERN43091.1"/>
    </source>
</evidence>
<dbReference type="InParanoid" id="U5DN68"/>
<evidence type="ECO:0000313" key="2">
    <source>
        <dbReference type="Proteomes" id="UP000016960"/>
    </source>
</evidence>
<sequence length="66" mass="7043">MVFAVTFLVESGLTRGDSLSTCITEQLSSTCRNHYGPVLCSSIVTFGFNNDNSLLLGVAQWAILSG</sequence>
<protein>
    <submittedName>
        <fullName evidence="1">Uncharacterized protein</fullName>
    </submittedName>
</protein>
<dbReference type="EMBL" id="ASSJ01000003">
    <property type="protein sequence ID" value="ERN43091.1"/>
    <property type="molecule type" value="Genomic_DNA"/>
</dbReference>